<feature type="transmembrane region" description="Helical" evidence="5">
    <location>
        <begin position="6"/>
        <end position="26"/>
    </location>
</feature>
<evidence type="ECO:0000313" key="7">
    <source>
        <dbReference type="EMBL" id="GIH73963.1"/>
    </source>
</evidence>
<name>A0A8J3RKI7_9ACTN</name>
<keyword evidence="2 5" id="KW-0812">Transmembrane</keyword>
<dbReference type="AlphaFoldDB" id="A0A8J3RKI7"/>
<evidence type="ECO:0000313" key="8">
    <source>
        <dbReference type="Proteomes" id="UP000616724"/>
    </source>
</evidence>
<protein>
    <submittedName>
        <fullName evidence="7">Methylamine utilization protein MauE</fullName>
    </submittedName>
</protein>
<feature type="domain" description="Methylamine utilisation protein MauE" evidence="6">
    <location>
        <begin position="1"/>
        <end position="129"/>
    </location>
</feature>
<evidence type="ECO:0000256" key="1">
    <source>
        <dbReference type="ARBA" id="ARBA00004141"/>
    </source>
</evidence>
<evidence type="ECO:0000256" key="3">
    <source>
        <dbReference type="ARBA" id="ARBA00022989"/>
    </source>
</evidence>
<feature type="transmembrane region" description="Helical" evidence="5">
    <location>
        <begin position="73"/>
        <end position="93"/>
    </location>
</feature>
<evidence type="ECO:0000256" key="4">
    <source>
        <dbReference type="ARBA" id="ARBA00023136"/>
    </source>
</evidence>
<keyword evidence="3 5" id="KW-1133">Transmembrane helix</keyword>
<evidence type="ECO:0000256" key="5">
    <source>
        <dbReference type="SAM" id="Phobius"/>
    </source>
</evidence>
<organism evidence="7 8">
    <name type="scientific">Planobispora longispora</name>
    <dbReference type="NCBI Taxonomy" id="28887"/>
    <lineage>
        <taxon>Bacteria</taxon>
        <taxon>Bacillati</taxon>
        <taxon>Actinomycetota</taxon>
        <taxon>Actinomycetes</taxon>
        <taxon>Streptosporangiales</taxon>
        <taxon>Streptosporangiaceae</taxon>
        <taxon>Planobispora</taxon>
    </lineage>
</organism>
<dbReference type="EMBL" id="BOOH01000003">
    <property type="protein sequence ID" value="GIH73963.1"/>
    <property type="molecule type" value="Genomic_DNA"/>
</dbReference>
<feature type="transmembrane region" description="Helical" evidence="5">
    <location>
        <begin position="47"/>
        <end position="67"/>
    </location>
</feature>
<dbReference type="Pfam" id="PF07291">
    <property type="entry name" value="MauE"/>
    <property type="match status" value="1"/>
</dbReference>
<dbReference type="UniPathway" id="UPA00895"/>
<sequence length="180" mass="18198">MDYLVVAVRCALFVVFAASLVSKVRGRVSFASFTASLPGFGVPAGRARGVAGAVVAAEAAVLVLLALPDTVPFGFALATALLAVFSWAMARVLRRGARVPCRCFGASATPVSVLHVTRNLVLACAALTAGAFSAAAGQPPHPAGLMIAAATGAVLAALVITLDDIAGLFTASPSHLKDRR</sequence>
<comment type="caution">
    <text evidence="7">The sequence shown here is derived from an EMBL/GenBank/DDBJ whole genome shotgun (WGS) entry which is preliminary data.</text>
</comment>
<dbReference type="GO" id="GO:0030416">
    <property type="term" value="P:methylamine metabolic process"/>
    <property type="evidence" value="ECO:0007669"/>
    <property type="project" value="InterPro"/>
</dbReference>
<dbReference type="Proteomes" id="UP000616724">
    <property type="component" value="Unassembled WGS sequence"/>
</dbReference>
<dbReference type="GO" id="GO:0016020">
    <property type="term" value="C:membrane"/>
    <property type="evidence" value="ECO:0007669"/>
    <property type="project" value="UniProtKB-SubCell"/>
</dbReference>
<dbReference type="RefSeq" id="WP_203888709.1">
    <property type="nucleotide sequence ID" value="NZ_BOOH01000003.1"/>
</dbReference>
<accession>A0A8J3RKI7</accession>
<keyword evidence="4 5" id="KW-0472">Membrane</keyword>
<feature type="transmembrane region" description="Helical" evidence="5">
    <location>
        <begin position="120"/>
        <end position="137"/>
    </location>
</feature>
<proteinExistence type="predicted"/>
<gene>
    <name evidence="7" type="ORF">Plo01_03920</name>
</gene>
<dbReference type="InterPro" id="IPR009908">
    <property type="entry name" value="Methylamine_util_MauE"/>
</dbReference>
<keyword evidence="8" id="KW-1185">Reference proteome</keyword>
<comment type="subcellular location">
    <subcellularLocation>
        <location evidence="1">Membrane</location>
        <topology evidence="1">Multi-pass membrane protein</topology>
    </subcellularLocation>
</comment>
<feature type="transmembrane region" description="Helical" evidence="5">
    <location>
        <begin position="143"/>
        <end position="171"/>
    </location>
</feature>
<reference evidence="7 8" key="1">
    <citation type="submission" date="2021-01" db="EMBL/GenBank/DDBJ databases">
        <title>Whole genome shotgun sequence of Planobispora longispora NBRC 13918.</title>
        <authorList>
            <person name="Komaki H."/>
            <person name="Tamura T."/>
        </authorList>
    </citation>
    <scope>NUCLEOTIDE SEQUENCE [LARGE SCALE GENOMIC DNA]</scope>
    <source>
        <strain evidence="7 8">NBRC 13918</strain>
    </source>
</reference>
<evidence type="ECO:0000259" key="6">
    <source>
        <dbReference type="Pfam" id="PF07291"/>
    </source>
</evidence>
<evidence type="ECO:0000256" key="2">
    <source>
        <dbReference type="ARBA" id="ARBA00022692"/>
    </source>
</evidence>